<organism evidence="1 2">
    <name type="scientific">Candidatus Magnetoglobus multicellularis str. Araruama</name>
    <dbReference type="NCBI Taxonomy" id="890399"/>
    <lineage>
        <taxon>Bacteria</taxon>
        <taxon>Pseudomonadati</taxon>
        <taxon>Thermodesulfobacteriota</taxon>
        <taxon>Desulfobacteria</taxon>
        <taxon>Desulfobacterales</taxon>
        <taxon>Desulfobacteraceae</taxon>
        <taxon>Candidatus Magnetoglobus</taxon>
    </lineage>
</organism>
<protein>
    <submittedName>
        <fullName evidence="1">Uncharacterized protein</fullName>
    </submittedName>
</protein>
<reference evidence="2" key="1">
    <citation type="submission" date="2012-11" db="EMBL/GenBank/DDBJ databases">
        <authorList>
            <person name="Lucero-Rivera Y.E."/>
            <person name="Tovar-Ramirez D."/>
        </authorList>
    </citation>
    <scope>NUCLEOTIDE SEQUENCE [LARGE SCALE GENOMIC DNA]</scope>
    <source>
        <strain evidence="2">Araruama</strain>
    </source>
</reference>
<name>A0A1V1P6J0_9BACT</name>
<comment type="caution">
    <text evidence="1">The sequence shown here is derived from an EMBL/GenBank/DDBJ whole genome shotgun (WGS) entry which is preliminary data.</text>
</comment>
<evidence type="ECO:0000313" key="2">
    <source>
        <dbReference type="Proteomes" id="UP000189670"/>
    </source>
</evidence>
<evidence type="ECO:0000313" key="1">
    <source>
        <dbReference type="EMBL" id="ETR70502.1"/>
    </source>
</evidence>
<dbReference type="EMBL" id="ATBP01000414">
    <property type="protein sequence ID" value="ETR70502.1"/>
    <property type="molecule type" value="Genomic_DNA"/>
</dbReference>
<accession>A0A1V1P6J0</accession>
<sequence length="78" mass="8945">MVCLSFLFTNCFAGIPEPETIIYGKIINNYKGYDTRVTSGILNWQIVDTQNKQFAYSTHLDNIDNTYSYVLKIPKETA</sequence>
<gene>
    <name evidence="1" type="ORF">OMM_08770</name>
</gene>
<proteinExistence type="predicted"/>
<dbReference type="AlphaFoldDB" id="A0A1V1P6J0"/>
<dbReference type="Proteomes" id="UP000189670">
    <property type="component" value="Unassembled WGS sequence"/>
</dbReference>